<feature type="domain" description="HMG box" evidence="5">
    <location>
        <begin position="729"/>
        <end position="795"/>
    </location>
</feature>
<protein>
    <recommendedName>
        <fullName evidence="5">HMG box domain-containing protein</fullName>
    </recommendedName>
</protein>
<feature type="compositionally biased region" description="Gly residues" evidence="4">
    <location>
        <begin position="863"/>
        <end position="872"/>
    </location>
</feature>
<dbReference type="PROSITE" id="PS50118">
    <property type="entry name" value="HMG_BOX_2"/>
    <property type="match status" value="1"/>
</dbReference>
<gene>
    <name evidence="6" type="ORF">SODALDRAFT_361656</name>
</gene>
<keyword evidence="7" id="KW-1185">Reference proteome</keyword>
<feature type="region of interest" description="Disordered" evidence="4">
    <location>
        <begin position="984"/>
        <end position="1038"/>
    </location>
</feature>
<dbReference type="InterPro" id="IPR009071">
    <property type="entry name" value="HMG_box_dom"/>
</dbReference>
<feature type="compositionally biased region" description="Basic and acidic residues" evidence="4">
    <location>
        <begin position="822"/>
        <end position="833"/>
    </location>
</feature>
<organism evidence="6 7">
    <name type="scientific">Sodiomyces alkalinus (strain CBS 110278 / VKM F-3762 / F11)</name>
    <name type="common">Alkaliphilic filamentous fungus</name>
    <dbReference type="NCBI Taxonomy" id="1314773"/>
    <lineage>
        <taxon>Eukaryota</taxon>
        <taxon>Fungi</taxon>
        <taxon>Dikarya</taxon>
        <taxon>Ascomycota</taxon>
        <taxon>Pezizomycotina</taxon>
        <taxon>Sordariomycetes</taxon>
        <taxon>Hypocreomycetidae</taxon>
        <taxon>Glomerellales</taxon>
        <taxon>Plectosphaerellaceae</taxon>
        <taxon>Sodiomyces</taxon>
    </lineage>
</organism>
<feature type="compositionally biased region" description="Polar residues" evidence="4">
    <location>
        <begin position="1129"/>
        <end position="1166"/>
    </location>
</feature>
<feature type="region of interest" description="Disordered" evidence="4">
    <location>
        <begin position="814"/>
        <end position="875"/>
    </location>
</feature>
<evidence type="ECO:0000256" key="3">
    <source>
        <dbReference type="PROSITE-ProRule" id="PRU00267"/>
    </source>
</evidence>
<dbReference type="Proteomes" id="UP000272025">
    <property type="component" value="Unassembled WGS sequence"/>
</dbReference>
<dbReference type="STRING" id="1314773.A0A3N2PQP6"/>
<reference evidence="6 7" key="1">
    <citation type="journal article" date="2018" name="Mol. Ecol.">
        <title>The obligate alkalophilic soda-lake fungus Sodiomyces alkalinus has shifted to a protein diet.</title>
        <authorList>
            <person name="Grum-Grzhimaylo A.A."/>
            <person name="Falkoski D.L."/>
            <person name="van den Heuvel J."/>
            <person name="Valero-Jimenez C.A."/>
            <person name="Min B."/>
            <person name="Choi I.G."/>
            <person name="Lipzen A."/>
            <person name="Daum C.G."/>
            <person name="Aanen D.K."/>
            <person name="Tsang A."/>
            <person name="Henrissat B."/>
            <person name="Bilanenko E.N."/>
            <person name="de Vries R.P."/>
            <person name="van Kan J.A.L."/>
            <person name="Grigoriev I.V."/>
            <person name="Debets A.J.M."/>
        </authorList>
    </citation>
    <scope>NUCLEOTIDE SEQUENCE [LARGE SCALE GENOMIC DNA]</scope>
    <source>
        <strain evidence="6 7">F11</strain>
    </source>
</reference>
<dbReference type="EMBL" id="ML119058">
    <property type="protein sequence ID" value="ROT36832.1"/>
    <property type="molecule type" value="Genomic_DNA"/>
</dbReference>
<evidence type="ECO:0000313" key="7">
    <source>
        <dbReference type="Proteomes" id="UP000272025"/>
    </source>
</evidence>
<dbReference type="Pfam" id="PF00505">
    <property type="entry name" value="HMG_box"/>
    <property type="match status" value="1"/>
</dbReference>
<evidence type="ECO:0000259" key="5">
    <source>
        <dbReference type="PROSITE" id="PS50118"/>
    </source>
</evidence>
<dbReference type="SMART" id="SM00398">
    <property type="entry name" value="HMG"/>
    <property type="match status" value="1"/>
</dbReference>
<dbReference type="GO" id="GO:0010468">
    <property type="term" value="P:regulation of gene expression"/>
    <property type="evidence" value="ECO:0007669"/>
    <property type="project" value="TreeGrafter"/>
</dbReference>
<dbReference type="Gene3D" id="1.10.150.50">
    <property type="entry name" value="Transcription Factor, Ets-1"/>
    <property type="match status" value="1"/>
</dbReference>
<feature type="compositionally biased region" description="Polar residues" evidence="4">
    <location>
        <begin position="576"/>
        <end position="587"/>
    </location>
</feature>
<feature type="region of interest" description="Disordered" evidence="4">
    <location>
        <begin position="1079"/>
        <end position="1175"/>
    </location>
</feature>
<dbReference type="RefSeq" id="XP_028464638.1">
    <property type="nucleotide sequence ID" value="XM_028614391.1"/>
</dbReference>
<evidence type="ECO:0000313" key="6">
    <source>
        <dbReference type="EMBL" id="ROT36832.1"/>
    </source>
</evidence>
<dbReference type="InterPro" id="IPR001660">
    <property type="entry name" value="SAM"/>
</dbReference>
<sequence length="1191" mass="130554">MCAGHGTDPQLYTYDHLRRKTDHPALFPSALATISIPYTLKKHRSYVPPFPLHGWVPAALLSVLPEQLNMGKWKSDHYSVILPCVSQLKSGAIFSPLDWVFDDIPISRWMGFSRQKGETSHAMRSTRIRNDDGLITNIVVLREKQRITTSYLRNSTIPRANEGAAVQQGSSALASFQHRETSILFRRTSGWGNDAGMGECMQNSDDRPVARHLSGRLCVTREAPCWSAEQRITIISRNDVASSKGISSLFNIVVSDSSSFNDTRYPDCANLTAQAFYFHPTCTSRQQQDKGTPYAGRREEKATGIDFLHHDREWPIFHPFWAVGEDRGDGVSVFLAAAELQLLGYGPDRSVAGLEVYLLATYNVPSRLYRYRHCTLGLPSSGSWGLDVAGLDSNTPPILSCSSDQLHTLYLESAMPFVALRRTELNRTELNLNYHHGRHSFFWTGGRPHPTESNPRVVHQLAVALNDLKSTYVRANKLPLIGSGTPYQVPNLRVPHNWGTWLLSSQCHRDPTPAASPPNLASQPNPTLHYIPKSRRDSRVPTGPKYKQPPNLMTTDLDGHSLGLFQIFERVRSRNSSSKVISTSEPSRPTAYRTDQIDEPPRSQSVRQISTLGGSSGTVRSIVVVRGKPRPTACMTPSLESLFAELGISQYLASFVEQGFDTWETILDITESDLDVLGVKLGHRRKLQRRIANSRGLAPGAALLSAKISGSDAVRSENWRQESPDENAPERPPSAYVLFSNKMRDDLKGRNLTFTEIAKLVGEHWQSLSPAEKEPYETKAMNAKDKYNKALAEYKKTPEYRKYAQYLLEFKQRQASQNQAKDASKRLRLEPGARLHHGGSVGGTPTPSSTPTPTPTPKSANGTGSGSDGYAGIGIDTPLARKHRVRSSMPHASHQETIEDMVPSPASTHFDLEPSPLAHGSSGSAHSHSRRPTWSNSPANTENNTQLHLPSFSDMFNHDRQVMSGVGMGMGMASENSGFVGFGQGQQHASPHLPQLAPPQQMPHQMPQQANVGRPLVKHESPSTGSMGSSSCSMFSYQRTPSEASLPIHALLSSRSGSDSGYEGQPGSYVGQQQEIQGNQYPFPHFGQAAHAIPPPGAPGIMNGSHDSRPGRQAGGAVAHRPPLAGLQHMSSSSSGVTEASPGSHSSSQTSLSVYDNGGVSNNDMNTKGKEEFDGMNALLRAGEIVGRREE</sequence>
<feature type="region of interest" description="Disordered" evidence="4">
    <location>
        <begin position="576"/>
        <end position="613"/>
    </location>
</feature>
<dbReference type="InterPro" id="IPR051965">
    <property type="entry name" value="ChromReg_NeuronalGeneExpr"/>
</dbReference>
<feature type="region of interest" description="Disordered" evidence="4">
    <location>
        <begin position="904"/>
        <end position="951"/>
    </location>
</feature>
<evidence type="ECO:0000256" key="1">
    <source>
        <dbReference type="ARBA" id="ARBA00023125"/>
    </source>
</evidence>
<feature type="region of interest" description="Disordered" evidence="4">
    <location>
        <begin position="509"/>
        <end position="555"/>
    </location>
</feature>
<dbReference type="Pfam" id="PF00536">
    <property type="entry name" value="SAM_1"/>
    <property type="match status" value="1"/>
</dbReference>
<keyword evidence="1 3" id="KW-0238">DNA-binding</keyword>
<feature type="compositionally biased region" description="Polar residues" evidence="4">
    <location>
        <begin position="932"/>
        <end position="948"/>
    </location>
</feature>
<dbReference type="PANTHER" id="PTHR46040:SF3">
    <property type="entry name" value="HIGH MOBILITY GROUP PROTEIN 2"/>
    <property type="match status" value="1"/>
</dbReference>
<dbReference type="AlphaFoldDB" id="A0A3N2PQP6"/>
<proteinExistence type="predicted"/>
<dbReference type="InterPro" id="IPR013761">
    <property type="entry name" value="SAM/pointed_sf"/>
</dbReference>
<dbReference type="PANTHER" id="PTHR46040">
    <property type="entry name" value="HIGH MOBILITY GROUP PROTEIN 2"/>
    <property type="match status" value="1"/>
</dbReference>
<dbReference type="SUPFAM" id="SSF47095">
    <property type="entry name" value="HMG-box"/>
    <property type="match status" value="1"/>
</dbReference>
<dbReference type="GO" id="GO:0005634">
    <property type="term" value="C:nucleus"/>
    <property type="evidence" value="ECO:0007669"/>
    <property type="project" value="UniProtKB-UniRule"/>
</dbReference>
<dbReference type="SMART" id="SM00454">
    <property type="entry name" value="SAM"/>
    <property type="match status" value="1"/>
</dbReference>
<keyword evidence="2 3" id="KW-0539">Nucleus</keyword>
<dbReference type="GeneID" id="39582869"/>
<accession>A0A3N2PQP6</accession>
<evidence type="ECO:0000256" key="2">
    <source>
        <dbReference type="ARBA" id="ARBA00023242"/>
    </source>
</evidence>
<evidence type="ECO:0000256" key="4">
    <source>
        <dbReference type="SAM" id="MobiDB-lite"/>
    </source>
</evidence>
<feature type="compositionally biased region" description="Low complexity" evidence="4">
    <location>
        <begin position="1022"/>
        <end position="1036"/>
    </location>
</feature>
<dbReference type="InterPro" id="IPR036910">
    <property type="entry name" value="HMG_box_dom_sf"/>
</dbReference>
<feature type="compositionally biased region" description="Polar residues" evidence="4">
    <location>
        <begin position="602"/>
        <end position="613"/>
    </location>
</feature>
<dbReference type="OrthoDB" id="1919336at2759"/>
<feature type="DNA-binding region" description="HMG box" evidence="3">
    <location>
        <begin position="729"/>
        <end position="795"/>
    </location>
</feature>
<dbReference type="SUPFAM" id="SSF47769">
    <property type="entry name" value="SAM/Pointed domain"/>
    <property type="match status" value="1"/>
</dbReference>
<dbReference type="Gene3D" id="1.10.30.10">
    <property type="entry name" value="High mobility group box domain"/>
    <property type="match status" value="1"/>
</dbReference>
<dbReference type="GO" id="GO:0003677">
    <property type="term" value="F:DNA binding"/>
    <property type="evidence" value="ECO:0007669"/>
    <property type="project" value="UniProtKB-UniRule"/>
</dbReference>
<name>A0A3N2PQP6_SODAK</name>